<dbReference type="EMBL" id="KZ452001">
    <property type="protein sequence ID" value="PKA53007.1"/>
    <property type="molecule type" value="Genomic_DNA"/>
</dbReference>
<gene>
    <name evidence="1" type="ORF">AXF42_Ash001988</name>
</gene>
<evidence type="ECO:0000313" key="1">
    <source>
        <dbReference type="EMBL" id="PKA53007.1"/>
    </source>
</evidence>
<proteinExistence type="predicted"/>
<evidence type="ECO:0000313" key="2">
    <source>
        <dbReference type="Proteomes" id="UP000236161"/>
    </source>
</evidence>
<dbReference type="Proteomes" id="UP000236161">
    <property type="component" value="Unassembled WGS sequence"/>
</dbReference>
<organism evidence="1 2">
    <name type="scientific">Apostasia shenzhenica</name>
    <dbReference type="NCBI Taxonomy" id="1088818"/>
    <lineage>
        <taxon>Eukaryota</taxon>
        <taxon>Viridiplantae</taxon>
        <taxon>Streptophyta</taxon>
        <taxon>Embryophyta</taxon>
        <taxon>Tracheophyta</taxon>
        <taxon>Spermatophyta</taxon>
        <taxon>Magnoliopsida</taxon>
        <taxon>Liliopsida</taxon>
        <taxon>Asparagales</taxon>
        <taxon>Orchidaceae</taxon>
        <taxon>Apostasioideae</taxon>
        <taxon>Apostasia</taxon>
    </lineage>
</organism>
<protein>
    <submittedName>
        <fullName evidence="1">Uncharacterized protein</fullName>
    </submittedName>
</protein>
<reference evidence="1 2" key="1">
    <citation type="journal article" date="2017" name="Nature">
        <title>The Apostasia genome and the evolution of orchids.</title>
        <authorList>
            <person name="Zhang G.Q."/>
            <person name="Liu K.W."/>
            <person name="Li Z."/>
            <person name="Lohaus R."/>
            <person name="Hsiao Y.Y."/>
            <person name="Niu S.C."/>
            <person name="Wang J.Y."/>
            <person name="Lin Y.C."/>
            <person name="Xu Q."/>
            <person name="Chen L.J."/>
            <person name="Yoshida K."/>
            <person name="Fujiwara S."/>
            <person name="Wang Z.W."/>
            <person name="Zhang Y.Q."/>
            <person name="Mitsuda N."/>
            <person name="Wang M."/>
            <person name="Liu G.H."/>
            <person name="Pecoraro L."/>
            <person name="Huang H.X."/>
            <person name="Xiao X.J."/>
            <person name="Lin M."/>
            <person name="Wu X.Y."/>
            <person name="Wu W.L."/>
            <person name="Chen Y.Y."/>
            <person name="Chang S.B."/>
            <person name="Sakamoto S."/>
            <person name="Ohme-Takagi M."/>
            <person name="Yagi M."/>
            <person name="Zeng S.J."/>
            <person name="Shen C.Y."/>
            <person name="Yeh C.M."/>
            <person name="Luo Y.B."/>
            <person name="Tsai W.C."/>
            <person name="Van de Peer Y."/>
            <person name="Liu Z.J."/>
        </authorList>
    </citation>
    <scope>NUCLEOTIDE SEQUENCE [LARGE SCALE GENOMIC DNA]</scope>
    <source>
        <strain evidence="2">cv. Shenzhen</strain>
        <tissue evidence="1">Stem</tissue>
    </source>
</reference>
<accession>A0A2I0ABU0</accession>
<keyword evidence="2" id="KW-1185">Reference proteome</keyword>
<dbReference type="AlphaFoldDB" id="A0A2I0ABU0"/>
<name>A0A2I0ABU0_9ASPA</name>
<dbReference type="OrthoDB" id="1905685at2759"/>
<sequence length="61" mass="7010">MVVRKEWGGGFLAMEANRKGRVIADAGRWFTEELPGWRCCPAAAAAAAARWWRSWGWWWEG</sequence>